<name>A0A4Z1CXF0_9ACTN</name>
<comment type="caution">
    <text evidence="2">The sequence shown here is derived from an EMBL/GenBank/DDBJ whole genome shotgun (WGS) entry which is preliminary data.</text>
</comment>
<organism evidence="2 3">
    <name type="scientific">Streptomyces bauhiniae</name>
    <dbReference type="NCBI Taxonomy" id="2340725"/>
    <lineage>
        <taxon>Bacteria</taxon>
        <taxon>Bacillati</taxon>
        <taxon>Actinomycetota</taxon>
        <taxon>Actinomycetes</taxon>
        <taxon>Kitasatosporales</taxon>
        <taxon>Streptomycetaceae</taxon>
        <taxon>Streptomyces</taxon>
    </lineage>
</organism>
<dbReference type="EMBL" id="SRRT01000007">
    <property type="protein sequence ID" value="TGN73698.1"/>
    <property type="molecule type" value="Genomic_DNA"/>
</dbReference>
<dbReference type="AlphaFoldDB" id="A0A4Z1CXF0"/>
<keyword evidence="3" id="KW-1185">Reference proteome</keyword>
<accession>A0A4Z1CXF0</accession>
<dbReference type="GeneID" id="95450471"/>
<gene>
    <name evidence="2" type="ORF">E5083_23120</name>
</gene>
<reference evidence="2 3" key="1">
    <citation type="submission" date="2019-04" db="EMBL/GenBank/DDBJ databases">
        <title>Streptomyces sp. nov. Bv016 isolated from bark of Buahinia variegata.</title>
        <authorList>
            <person name="Kanchanasin P."/>
            <person name="Tanasupawat S."/>
            <person name="Yuki M."/>
            <person name="Kudo T."/>
        </authorList>
    </citation>
    <scope>NUCLEOTIDE SEQUENCE [LARGE SCALE GENOMIC DNA]</scope>
    <source>
        <strain evidence="2 3">Bv016</strain>
    </source>
</reference>
<dbReference type="RefSeq" id="WP_135787624.1">
    <property type="nucleotide sequence ID" value="NZ_SRRT01000007.1"/>
</dbReference>
<evidence type="ECO:0000313" key="3">
    <source>
        <dbReference type="Proteomes" id="UP000298159"/>
    </source>
</evidence>
<protein>
    <submittedName>
        <fullName evidence="2">Uncharacterized protein</fullName>
    </submittedName>
</protein>
<dbReference type="Proteomes" id="UP000298159">
    <property type="component" value="Unassembled WGS sequence"/>
</dbReference>
<sequence length="143" mass="13979">MMGRIALNAATGLVVIGALSANTGNGGDLGAGGSGGEASTSAGSGSGQAPGGDGGSGGAELGATNGVLSGDGDFRVGTDIAPGTYRSTGNAHRTCRWERVRDAKHRLRSVIANGHTAGTAVVTIRATDAYFRSTGCGGWKRTG</sequence>
<evidence type="ECO:0000313" key="2">
    <source>
        <dbReference type="EMBL" id="TGN73698.1"/>
    </source>
</evidence>
<proteinExistence type="predicted"/>
<evidence type="ECO:0000256" key="1">
    <source>
        <dbReference type="SAM" id="MobiDB-lite"/>
    </source>
</evidence>
<feature type="compositionally biased region" description="Gly residues" evidence="1">
    <location>
        <begin position="44"/>
        <end position="60"/>
    </location>
</feature>
<feature type="region of interest" description="Disordered" evidence="1">
    <location>
        <begin position="30"/>
        <end position="72"/>
    </location>
</feature>